<evidence type="ECO:0000256" key="4">
    <source>
        <dbReference type="ARBA" id="ARBA00022963"/>
    </source>
</evidence>
<dbReference type="GO" id="GO:0016042">
    <property type="term" value="P:lipid catabolic process"/>
    <property type="evidence" value="ECO:0007669"/>
    <property type="project" value="UniProtKB-KW"/>
</dbReference>
<dbReference type="PIRSF" id="PIRSF000862">
    <property type="entry name" value="Steryl_ester_lip"/>
    <property type="match status" value="1"/>
</dbReference>
<dbReference type="Proteomes" id="UP000295192">
    <property type="component" value="Unassembled WGS sequence"/>
</dbReference>
<dbReference type="InterPro" id="IPR025483">
    <property type="entry name" value="Lipase_euk"/>
</dbReference>
<dbReference type="GO" id="GO:0016788">
    <property type="term" value="F:hydrolase activity, acting on ester bonds"/>
    <property type="evidence" value="ECO:0007669"/>
    <property type="project" value="InterPro"/>
</dbReference>
<organism evidence="11 12">
    <name type="scientific">Drosophila navojoa</name>
    <name type="common">Fruit fly</name>
    <dbReference type="NCBI Taxonomy" id="7232"/>
    <lineage>
        <taxon>Eukaryota</taxon>
        <taxon>Metazoa</taxon>
        <taxon>Ecdysozoa</taxon>
        <taxon>Arthropoda</taxon>
        <taxon>Hexapoda</taxon>
        <taxon>Insecta</taxon>
        <taxon>Pterygota</taxon>
        <taxon>Neoptera</taxon>
        <taxon>Endopterygota</taxon>
        <taxon>Diptera</taxon>
        <taxon>Brachycera</taxon>
        <taxon>Muscomorpha</taxon>
        <taxon>Ephydroidea</taxon>
        <taxon>Drosophilidae</taxon>
        <taxon>Drosophila</taxon>
    </lineage>
</organism>
<feature type="chain" id="PRO_5019776040" description="Lipase" evidence="9">
    <location>
        <begin position="21"/>
        <end position="400"/>
    </location>
</feature>
<gene>
    <name evidence="11" type="ORF">AWZ03_005001</name>
</gene>
<evidence type="ECO:0000256" key="6">
    <source>
        <dbReference type="ARBA" id="ARBA00023180"/>
    </source>
</evidence>
<dbReference type="Pfam" id="PF04083">
    <property type="entry name" value="Abhydro_lipase"/>
    <property type="match status" value="1"/>
</dbReference>
<dbReference type="SUPFAM" id="SSF53474">
    <property type="entry name" value="alpha/beta-Hydrolases"/>
    <property type="match status" value="1"/>
</dbReference>
<evidence type="ECO:0000313" key="12">
    <source>
        <dbReference type="Proteomes" id="UP000295192"/>
    </source>
</evidence>
<sequence length="400" mass="45878">MRCLYYCLISLCLNANWLLADIIKYDPEIIEIAHLRTPGFITKYGYKCEEHRVDTKDGFSLTLHRIPKPGAQPVLLVHGLQDSSSAWVMTGAEHGLAFLLSDRGYDVWLMNCRGNRYSRKHRKFHILQRQFWDFSFHEIGVYDLPAVIDYVLEHSKGYDQLHYVGHSQGTTAAFVLGAERPAYMKKIKLLQALAPVAYFKNVELPLLRAIAPHVSGIMRFAQALGINEIPPETEVWRELSYKLCSFAFRSTCMEFIMQLFGTDLDQMNSTLTPILLAQYPAGSSIKSLGHYGQQVLSGGLYKYDYEDPNVNRRYYGSPKPPAYKLAKIDCKVALYYGQNDLLVAVKDVQRLRKQLPNVVHDEKLAYKKFNHLDFLAAIDVKELLYNSMFQVMEKVDRGEL</sequence>
<comment type="caution">
    <text evidence="11">The sequence shown here is derived from an EMBL/GenBank/DDBJ whole genome shotgun (WGS) entry which is preliminary data.</text>
</comment>
<name>A0A484BKD8_DRONA</name>
<evidence type="ECO:0000313" key="11">
    <source>
        <dbReference type="EMBL" id="TDG48672.1"/>
    </source>
</evidence>
<dbReference type="InterPro" id="IPR029058">
    <property type="entry name" value="AB_hydrolase_fold"/>
</dbReference>
<keyword evidence="3 7" id="KW-0378">Hydrolase</keyword>
<dbReference type="OrthoDB" id="9974421at2759"/>
<dbReference type="Gene3D" id="3.40.50.1820">
    <property type="entry name" value="alpha/beta hydrolase"/>
    <property type="match status" value="1"/>
</dbReference>
<protein>
    <recommendedName>
        <fullName evidence="7">Lipase</fullName>
    </recommendedName>
</protein>
<dbReference type="InterPro" id="IPR006693">
    <property type="entry name" value="AB_hydrolase_lipase"/>
</dbReference>
<keyword evidence="6" id="KW-0325">Glycoprotein</keyword>
<dbReference type="FunFam" id="3.40.50.1820:FF:000057">
    <property type="entry name" value="Lipase"/>
    <property type="match status" value="1"/>
</dbReference>
<feature type="domain" description="Partial AB-hydrolase lipase" evidence="10">
    <location>
        <begin position="40"/>
        <end position="90"/>
    </location>
</feature>
<dbReference type="PANTHER" id="PTHR11005">
    <property type="entry name" value="LYSOSOMAL ACID LIPASE-RELATED"/>
    <property type="match status" value="1"/>
</dbReference>
<keyword evidence="12" id="KW-1185">Reference proteome</keyword>
<feature type="active site" description="Charge relay system" evidence="8">
    <location>
        <position position="371"/>
    </location>
</feature>
<evidence type="ECO:0000256" key="3">
    <source>
        <dbReference type="ARBA" id="ARBA00022801"/>
    </source>
</evidence>
<reference evidence="11 12" key="1">
    <citation type="journal article" date="2019" name="J. Hered.">
        <title>An Improved Genome Assembly for Drosophila navojoa, the Basal Species in the mojavensis Cluster.</title>
        <authorList>
            <person name="Vanderlinde T."/>
            <person name="Dupim E.G."/>
            <person name="Nazario-Yepiz N.O."/>
            <person name="Carvalho A.B."/>
        </authorList>
    </citation>
    <scope>NUCLEOTIDE SEQUENCE [LARGE SCALE GENOMIC DNA]</scope>
    <source>
        <strain evidence="11">Navoj_Jal97</strain>
        <tissue evidence="11">Whole organism</tissue>
    </source>
</reference>
<keyword evidence="4 7" id="KW-0442">Lipid degradation</keyword>
<evidence type="ECO:0000256" key="9">
    <source>
        <dbReference type="SAM" id="SignalP"/>
    </source>
</evidence>
<evidence type="ECO:0000256" key="5">
    <source>
        <dbReference type="ARBA" id="ARBA00023098"/>
    </source>
</evidence>
<evidence type="ECO:0000256" key="1">
    <source>
        <dbReference type="ARBA" id="ARBA00010701"/>
    </source>
</evidence>
<keyword evidence="5" id="KW-0443">Lipid metabolism</keyword>
<feature type="active site" description="Charge relay system" evidence="8">
    <location>
        <position position="340"/>
    </location>
</feature>
<dbReference type="EMBL" id="LSRL02000031">
    <property type="protein sequence ID" value="TDG48672.1"/>
    <property type="molecule type" value="Genomic_DNA"/>
</dbReference>
<evidence type="ECO:0000256" key="8">
    <source>
        <dbReference type="PIRSR" id="PIRSR000862-1"/>
    </source>
</evidence>
<dbReference type="STRING" id="7232.A0A484BKD8"/>
<evidence type="ECO:0000259" key="10">
    <source>
        <dbReference type="Pfam" id="PF04083"/>
    </source>
</evidence>
<evidence type="ECO:0000256" key="2">
    <source>
        <dbReference type="ARBA" id="ARBA00022729"/>
    </source>
</evidence>
<feature type="signal peptide" evidence="9">
    <location>
        <begin position="1"/>
        <end position="20"/>
    </location>
</feature>
<dbReference type="OMA" id="AYKKFNH"/>
<comment type="similarity">
    <text evidence="1 7">Belongs to the AB hydrolase superfamily. Lipase family.</text>
</comment>
<proteinExistence type="inferred from homology"/>
<accession>A0A484BKD8</accession>
<dbReference type="AlphaFoldDB" id="A0A484BKD8"/>
<keyword evidence="2 9" id="KW-0732">Signal</keyword>
<feature type="active site" description="Nucleophile" evidence="8">
    <location>
        <position position="167"/>
    </location>
</feature>
<evidence type="ECO:0000256" key="7">
    <source>
        <dbReference type="PIRNR" id="PIRNR000862"/>
    </source>
</evidence>